<name>A0ABV1KG46_9PSEU</name>
<dbReference type="SUPFAM" id="SSF51735">
    <property type="entry name" value="NAD(P)-binding Rossmann-fold domains"/>
    <property type="match status" value="1"/>
</dbReference>
<reference evidence="3 4" key="1">
    <citation type="submission" date="2024-03" db="EMBL/GenBank/DDBJ databases">
        <title>Draft genome sequence of Pseudonocardia nematodicida JCM 31783.</title>
        <authorList>
            <person name="Butdee W."/>
            <person name="Duangmal K."/>
        </authorList>
    </citation>
    <scope>NUCLEOTIDE SEQUENCE [LARGE SCALE GENOMIC DNA]</scope>
    <source>
        <strain evidence="3 4">JCM 31783</strain>
    </source>
</reference>
<dbReference type="CDD" id="cd05233">
    <property type="entry name" value="SDR_c"/>
    <property type="match status" value="1"/>
</dbReference>
<dbReference type="InterPro" id="IPR036291">
    <property type="entry name" value="NAD(P)-bd_dom_sf"/>
</dbReference>
<evidence type="ECO:0000259" key="2">
    <source>
        <dbReference type="SMART" id="SM00822"/>
    </source>
</evidence>
<evidence type="ECO:0000313" key="3">
    <source>
        <dbReference type="EMBL" id="MEQ3553436.1"/>
    </source>
</evidence>
<dbReference type="SMART" id="SM00822">
    <property type="entry name" value="PKS_KR"/>
    <property type="match status" value="1"/>
</dbReference>
<dbReference type="Gene3D" id="3.40.50.720">
    <property type="entry name" value="NAD(P)-binding Rossmann-like Domain"/>
    <property type="match status" value="1"/>
</dbReference>
<dbReference type="Proteomes" id="UP001494902">
    <property type="component" value="Unassembled WGS sequence"/>
</dbReference>
<comment type="similarity">
    <text evidence="1">Belongs to the short-chain dehydrogenases/reductases (SDR) family.</text>
</comment>
<gene>
    <name evidence="3" type="ORF">WIS52_23440</name>
</gene>
<dbReference type="Pfam" id="PF13561">
    <property type="entry name" value="adh_short_C2"/>
    <property type="match status" value="1"/>
</dbReference>
<evidence type="ECO:0000256" key="1">
    <source>
        <dbReference type="ARBA" id="ARBA00006484"/>
    </source>
</evidence>
<comment type="caution">
    <text evidence="3">The sequence shown here is derived from an EMBL/GenBank/DDBJ whole genome shotgun (WGS) entry which is preliminary data.</text>
</comment>
<dbReference type="PRINTS" id="PR00081">
    <property type="entry name" value="GDHRDH"/>
</dbReference>
<feature type="domain" description="Ketoreductase" evidence="2">
    <location>
        <begin position="7"/>
        <end position="190"/>
    </location>
</feature>
<dbReference type="InterPro" id="IPR020904">
    <property type="entry name" value="Sc_DH/Rdtase_CS"/>
</dbReference>
<dbReference type="PROSITE" id="PS00061">
    <property type="entry name" value="ADH_SHORT"/>
    <property type="match status" value="1"/>
</dbReference>
<dbReference type="EMBL" id="JBEDNQ010000010">
    <property type="protein sequence ID" value="MEQ3553436.1"/>
    <property type="molecule type" value="Genomic_DNA"/>
</dbReference>
<dbReference type="PANTHER" id="PTHR42760:SF135">
    <property type="entry name" value="BLL7886 PROTEIN"/>
    <property type="match status" value="1"/>
</dbReference>
<protein>
    <submittedName>
        <fullName evidence="3">SDR family NAD(P)-dependent oxidoreductase</fullName>
    </submittedName>
</protein>
<dbReference type="PANTHER" id="PTHR42760">
    <property type="entry name" value="SHORT-CHAIN DEHYDROGENASES/REDUCTASES FAMILY MEMBER"/>
    <property type="match status" value="1"/>
</dbReference>
<keyword evidence="4" id="KW-1185">Reference proteome</keyword>
<dbReference type="InterPro" id="IPR057326">
    <property type="entry name" value="KR_dom"/>
</dbReference>
<organism evidence="3 4">
    <name type="scientific">Pseudonocardia nematodicida</name>
    <dbReference type="NCBI Taxonomy" id="1206997"/>
    <lineage>
        <taxon>Bacteria</taxon>
        <taxon>Bacillati</taxon>
        <taxon>Actinomycetota</taxon>
        <taxon>Actinomycetes</taxon>
        <taxon>Pseudonocardiales</taxon>
        <taxon>Pseudonocardiaceae</taxon>
        <taxon>Pseudonocardia</taxon>
    </lineage>
</organism>
<dbReference type="RefSeq" id="WP_349300503.1">
    <property type="nucleotide sequence ID" value="NZ_JBEDNQ010000010.1"/>
</dbReference>
<dbReference type="PRINTS" id="PR00080">
    <property type="entry name" value="SDRFAMILY"/>
</dbReference>
<evidence type="ECO:0000313" key="4">
    <source>
        <dbReference type="Proteomes" id="UP001494902"/>
    </source>
</evidence>
<sequence>MTDDEHGCVVVTGAASGICRAAGLRLARDGLVVAAFDRDGEGLASLRKEIEDSGGRVDIREVDVAEPAALREAVDGVARATGGVRAVVHGAGVIVRKDLAATTQEDWDRTLAINLSSAFHLVRAAVPHLVAGRGGAIVMITSTAAHRGGVGHPAYAASKGGLLAVSRTLAVELAPHRIRVNSVSPGVIGTAINRDAFTDPDLIGRFDSAIPLGRTGTPRDVEDAIAFLVGPGSAYVTGIDLAVDGGLMSRTGLS</sequence>
<proteinExistence type="inferred from homology"/>
<accession>A0ABV1KG46</accession>
<dbReference type="InterPro" id="IPR002347">
    <property type="entry name" value="SDR_fam"/>
</dbReference>